<evidence type="ECO:0000313" key="2">
    <source>
        <dbReference type="EMBL" id="AKV40736.1"/>
    </source>
</evidence>
<evidence type="ECO:0000313" key="4">
    <source>
        <dbReference type="Proteomes" id="UP000208106"/>
    </source>
</evidence>
<protein>
    <submittedName>
        <fullName evidence="1">Nuclear protein UL55A</fullName>
    </submittedName>
    <submittedName>
        <fullName evidence="2">UL55b protein</fullName>
    </submittedName>
</protein>
<evidence type="ECO:0000313" key="3">
    <source>
        <dbReference type="Proteomes" id="UP000100290"/>
    </source>
</evidence>
<reference evidence="1 4" key="1">
    <citation type="journal article" date="2015" name="J. Virol.">
        <title>The Genome of a Tortoise Herpesvirus (Testudinid Herpesvirus 3) Has a Novel Structure and Contains a Large Region That Is Not Required for Replication In Vitro or Virulence In Vivo.</title>
        <authorList>
            <person name="Gandar F."/>
            <person name="Wilkie G.S."/>
            <person name="Gatherer D."/>
            <person name="Kerr K."/>
            <person name="Marlier D."/>
            <person name="Diez M."/>
            <person name="Marschang R.E."/>
            <person name="Mast J."/>
            <person name="Dewals B.G."/>
            <person name="Davison A.J."/>
            <person name="Vanderplasschen A.F."/>
        </authorList>
    </citation>
    <scope>NUCLEOTIDE SEQUENCE [LARGE SCALE GENOMIC DNA]</scope>
    <source>
        <strain evidence="1 4">1976</strain>
    </source>
</reference>
<dbReference type="Proteomes" id="UP000100290">
    <property type="component" value="Segment"/>
</dbReference>
<accession>A0A0K1R209</accession>
<gene>
    <name evidence="2" type="primary">ORF89</name>
    <name evidence="1" type="synonym">UL55A</name>
</gene>
<organism evidence="2 3">
    <name type="scientific">Testudinid alphaherpesvirus 3</name>
    <dbReference type="NCBI Taxonomy" id="2560801"/>
    <lineage>
        <taxon>Viruses</taxon>
        <taxon>Duplodnaviria</taxon>
        <taxon>Heunggongvirae</taxon>
        <taxon>Peploviricota</taxon>
        <taxon>Herviviricetes</taxon>
        <taxon>Herpesvirales</taxon>
        <taxon>Orthoherpesviridae</taxon>
        <taxon>Alphaherpesvirinae</taxon>
        <taxon>Scutavirus</taxon>
        <taxon>Scutavirus testudinidalpha3</taxon>
    </lineage>
</organism>
<proteinExistence type="predicted"/>
<evidence type="ECO:0000313" key="1">
    <source>
        <dbReference type="EMBL" id="AIU39327.1"/>
    </source>
</evidence>
<keyword evidence="4" id="KW-1185">Reference proteome</keyword>
<dbReference type="KEGG" id="vg:26122589"/>
<dbReference type="EMBL" id="KT008627">
    <property type="protein sequence ID" value="AKV40736.1"/>
    <property type="molecule type" value="Genomic_DNA"/>
</dbReference>
<name>A0A0K1R209_9ALPH</name>
<dbReference type="EMBL" id="KM924292">
    <property type="protein sequence ID" value="AIU39327.1"/>
    <property type="molecule type" value="Genomic_DNA"/>
</dbReference>
<sequence length="218" mass="24180">MADESGPYVLGGPPMAIGVDPGPIWNSECWTLYRGTYNALPAAVGFYGPVGRDAPKCEKLAGPIHFYFMPIKLANSEQTICQTELVDFMCRFATPLVKTVGEDAANAQLPNTMCDTPLLPGVIYPVTCVNTISKILSLCVPRGSPEFYHQRCAIPCIGFHCHCEKPFGLYCRCLLKFVLEQLRPAVSDKSHNLIRVCYDYKDLHSRTIEFLKGEAKIL</sequence>
<reference evidence="2 3" key="2">
    <citation type="journal article" date="2015" name="PLoS ONE">
        <title>A Genomic Approach to Unravel Host-Pathogen Interaction in Chelonians: The Example of Testudinid Herpesvirus 3.</title>
        <authorList>
            <person name="Origgi F.C."/>
            <person name="Tecilla M."/>
            <person name="Pilo P."/>
            <person name="Aloisio F."/>
            <person name="Otten P."/>
            <person name="Aguilar-Bultet L."/>
            <person name="Sattler U."/>
            <person name="Roccabianca P."/>
            <person name="Romero C.H."/>
            <person name="Bloom D.C."/>
            <person name="Jacobson E.R."/>
        </authorList>
    </citation>
    <scope>NUCLEOTIDE SEQUENCE [LARGE SCALE GENOMIC DNA]</scope>
    <source>
        <strain evidence="2">US1976/98</strain>
    </source>
</reference>
<dbReference type="Proteomes" id="UP000208106">
    <property type="component" value="Segment"/>
</dbReference>